<dbReference type="SMART" id="SM00864">
    <property type="entry name" value="Tubulin"/>
    <property type="match status" value="1"/>
</dbReference>
<dbReference type="PRINTS" id="PR00423">
    <property type="entry name" value="CELLDVISFTSZ"/>
</dbReference>
<dbReference type="CDD" id="cd02201">
    <property type="entry name" value="FtsZ_type1"/>
    <property type="match status" value="1"/>
</dbReference>
<dbReference type="EMBL" id="CP114014">
    <property type="protein sequence ID" value="XAY07120.1"/>
    <property type="molecule type" value="Genomic_DNA"/>
</dbReference>
<feature type="binding site" evidence="5">
    <location>
        <position position="309"/>
    </location>
    <ligand>
        <name>GTP</name>
        <dbReference type="ChEBI" id="CHEBI:37565"/>
    </ligand>
</feature>
<keyword evidence="4 5" id="KW-0717">Septation</keyword>
<dbReference type="GO" id="GO:0043093">
    <property type="term" value="P:FtsZ-dependent cytokinesis"/>
    <property type="evidence" value="ECO:0007669"/>
    <property type="project" value="UniProtKB-UniRule"/>
</dbReference>
<dbReference type="SUPFAM" id="SSF52490">
    <property type="entry name" value="Tubulin nucleotide-binding domain-like"/>
    <property type="match status" value="1"/>
</dbReference>
<dbReference type="Pfam" id="PF00091">
    <property type="entry name" value="Tubulin"/>
    <property type="match status" value="1"/>
</dbReference>
<comment type="subunit">
    <text evidence="5">Homodimer. Polymerizes to form a dynamic ring structure in a strictly GTP-dependent manner. Interacts directly with several other division proteins.</text>
</comment>
<dbReference type="GO" id="GO:0051258">
    <property type="term" value="P:protein polymerization"/>
    <property type="evidence" value="ECO:0007669"/>
    <property type="project" value="UniProtKB-UniRule"/>
</dbReference>
<feature type="region of interest" description="Disordered" evidence="8">
    <location>
        <begin position="1"/>
        <end position="113"/>
    </location>
</feature>
<evidence type="ECO:0000256" key="7">
    <source>
        <dbReference type="RuleBase" id="RU000631"/>
    </source>
</evidence>
<dbReference type="GO" id="GO:0032153">
    <property type="term" value="C:cell division site"/>
    <property type="evidence" value="ECO:0007669"/>
    <property type="project" value="UniProtKB-UniRule"/>
</dbReference>
<name>A0AAU7AZG3_9ACTN</name>
<dbReference type="PROSITE" id="PS01134">
    <property type="entry name" value="FTSZ_1"/>
    <property type="match status" value="1"/>
</dbReference>
<dbReference type="NCBIfam" id="TIGR00065">
    <property type="entry name" value="ftsZ"/>
    <property type="match status" value="1"/>
</dbReference>
<dbReference type="FunFam" id="3.40.50.1440:FF:000001">
    <property type="entry name" value="Cell division protein FtsZ"/>
    <property type="match status" value="1"/>
</dbReference>
<dbReference type="SUPFAM" id="SSF55307">
    <property type="entry name" value="Tubulin C-terminal domain-like"/>
    <property type="match status" value="1"/>
</dbReference>
<feature type="binding site" evidence="5">
    <location>
        <begin position="143"/>
        <end position="147"/>
    </location>
    <ligand>
        <name>GTP</name>
        <dbReference type="ChEBI" id="CHEBI:37565"/>
    </ligand>
</feature>
<accession>A0AAU7AZG3</accession>
<dbReference type="GO" id="GO:0000917">
    <property type="term" value="P:division septum assembly"/>
    <property type="evidence" value="ECO:0007669"/>
    <property type="project" value="UniProtKB-KW"/>
</dbReference>
<evidence type="ECO:0000256" key="5">
    <source>
        <dbReference type="HAMAP-Rule" id="MF_00909"/>
    </source>
</evidence>
<dbReference type="Gene3D" id="3.30.1330.20">
    <property type="entry name" value="Tubulin/FtsZ, C-terminal domain"/>
    <property type="match status" value="1"/>
</dbReference>
<evidence type="ECO:0000256" key="6">
    <source>
        <dbReference type="NCBIfam" id="TIGR00065"/>
    </source>
</evidence>
<protein>
    <recommendedName>
        <fullName evidence="5 6">Cell division protein FtsZ</fullName>
    </recommendedName>
</protein>
<comment type="similarity">
    <text evidence="1 5 7">Belongs to the FtsZ family.</text>
</comment>
<dbReference type="KEGG" id="parq:DSM112329_03999"/>
<feature type="compositionally biased region" description="Basic and acidic residues" evidence="8">
    <location>
        <begin position="457"/>
        <end position="470"/>
    </location>
</feature>
<dbReference type="InterPro" id="IPR008280">
    <property type="entry name" value="Tub_FtsZ_C"/>
</dbReference>
<dbReference type="HAMAP" id="MF_00909">
    <property type="entry name" value="FtsZ"/>
    <property type="match status" value="1"/>
</dbReference>
<evidence type="ECO:0000256" key="1">
    <source>
        <dbReference type="ARBA" id="ARBA00009690"/>
    </source>
</evidence>
<keyword evidence="5" id="KW-0963">Cytoplasm</keyword>
<comment type="function">
    <text evidence="5 7">Essential cell division protein that forms a contractile ring structure (Z ring) at the future cell division site. The regulation of the ring assembly controls the timing and the location of cell division. One of the functions of the FtsZ ring is to recruit other cell division proteins to the septum to produce a new cell wall between the dividing cells. Binds GTP and shows GTPase activity.</text>
</comment>
<evidence type="ECO:0000259" key="9">
    <source>
        <dbReference type="SMART" id="SM00864"/>
    </source>
</evidence>
<dbReference type="InterPro" id="IPR036525">
    <property type="entry name" value="Tubulin/FtsZ_GTPase_sf"/>
</dbReference>
<keyword evidence="2 5" id="KW-0547">Nucleotide-binding</keyword>
<dbReference type="GO" id="GO:0005737">
    <property type="term" value="C:cytoplasm"/>
    <property type="evidence" value="ECO:0007669"/>
    <property type="project" value="UniProtKB-SubCell"/>
</dbReference>
<dbReference type="InterPro" id="IPR018316">
    <property type="entry name" value="Tubulin/FtsZ_2-layer-sand-dom"/>
</dbReference>
<sequence>MESGKRASMREGPLAALFRKTDEVQEEQARRDGAPSHSGPATAAAQQAVPPLPVDSRETPGFPHPAMADPRAEDTAPTPAPAPAATPASAPASFSKTEPPANPLPARTSFYDDPYARPTPAAPAWGQAMEVGKPVIRVVGVGGAGVNAVNRMVEAGIEGIEFIAVNTDVQSLQQSTADITLHIGPQVTRGLGAGSNPDLGRAAAMEEYDKLKSLLKGSDMIFVAAGAGGGTGTGAAPVVARISRELGALTVGIVTKPFGFEGSRRASAAEVGIQSLSEEVDTLIVVPNNRLLSVLDKQTSMVQAFNVADDVLRQGVQGISDLVTLPGLINLDFADVRTIMSEAGNALLGIGMGRGEDRALAAAEAAVSSPLLETSMEGARKILLSITSGTDLSLWEVNEAAKTIAAAAHPEANIIFGAMVDEKLEDEVWITVVATGYGPAATRTQRRPLEEPAGEVRVQRREPARGREPVRSGSTRKTGLGVSELDVPEFIPRG</sequence>
<feature type="binding site" evidence="5">
    <location>
        <position position="261"/>
    </location>
    <ligand>
        <name>GTP</name>
        <dbReference type="ChEBI" id="CHEBI:37565"/>
    </ligand>
</feature>
<dbReference type="GO" id="GO:0003924">
    <property type="term" value="F:GTPase activity"/>
    <property type="evidence" value="ECO:0007669"/>
    <property type="project" value="UniProtKB-UniRule"/>
</dbReference>
<dbReference type="InterPro" id="IPR037103">
    <property type="entry name" value="Tubulin/FtsZ-like_C"/>
</dbReference>
<dbReference type="InterPro" id="IPR045061">
    <property type="entry name" value="FtsZ/CetZ"/>
</dbReference>
<evidence type="ECO:0000256" key="3">
    <source>
        <dbReference type="ARBA" id="ARBA00023134"/>
    </source>
</evidence>
<evidence type="ECO:0000256" key="2">
    <source>
        <dbReference type="ARBA" id="ARBA00022741"/>
    </source>
</evidence>
<dbReference type="Pfam" id="PF12327">
    <property type="entry name" value="FtsZ_C"/>
    <property type="match status" value="1"/>
</dbReference>
<dbReference type="PANTHER" id="PTHR30314:SF3">
    <property type="entry name" value="MITOCHONDRIAL DIVISION PROTEIN FSZA"/>
    <property type="match status" value="1"/>
</dbReference>
<evidence type="ECO:0000256" key="4">
    <source>
        <dbReference type="ARBA" id="ARBA00023210"/>
    </source>
</evidence>
<dbReference type="Gene3D" id="3.40.50.1440">
    <property type="entry name" value="Tubulin/FtsZ, GTPase domain"/>
    <property type="match status" value="1"/>
</dbReference>
<dbReference type="GO" id="GO:0005525">
    <property type="term" value="F:GTP binding"/>
    <property type="evidence" value="ECO:0007669"/>
    <property type="project" value="UniProtKB-UniRule"/>
</dbReference>
<dbReference type="AlphaFoldDB" id="A0AAU7AZG3"/>
<dbReference type="InterPro" id="IPR003008">
    <property type="entry name" value="Tubulin_FtsZ_GTPase"/>
</dbReference>
<organism evidence="11">
    <name type="scientific">Paraconexibacter sp. AEG42_29</name>
    <dbReference type="NCBI Taxonomy" id="2997339"/>
    <lineage>
        <taxon>Bacteria</taxon>
        <taxon>Bacillati</taxon>
        <taxon>Actinomycetota</taxon>
        <taxon>Thermoleophilia</taxon>
        <taxon>Solirubrobacterales</taxon>
        <taxon>Paraconexibacteraceae</taxon>
        <taxon>Paraconexibacter</taxon>
    </lineage>
</organism>
<feature type="compositionally biased region" description="Basic and acidic residues" evidence="8">
    <location>
        <begin position="19"/>
        <end position="34"/>
    </location>
</feature>
<dbReference type="PROSITE" id="PS01135">
    <property type="entry name" value="FTSZ_2"/>
    <property type="match status" value="1"/>
</dbReference>
<gene>
    <name evidence="11" type="primary">ftsZ_2</name>
    <name evidence="5" type="synonym">ftsZ</name>
    <name evidence="11" type="ORF">DSM112329_03999</name>
</gene>
<dbReference type="SMART" id="SM00865">
    <property type="entry name" value="Tubulin_C"/>
    <property type="match status" value="1"/>
</dbReference>
<keyword evidence="3 5" id="KW-0342">GTP-binding</keyword>
<proteinExistence type="inferred from homology"/>
<dbReference type="InterPro" id="IPR024757">
    <property type="entry name" value="FtsZ_C"/>
</dbReference>
<feature type="binding site" evidence="5">
    <location>
        <begin position="230"/>
        <end position="232"/>
    </location>
    <ligand>
        <name>GTP</name>
        <dbReference type="ChEBI" id="CHEBI:37565"/>
    </ligand>
</feature>
<evidence type="ECO:0000313" key="11">
    <source>
        <dbReference type="EMBL" id="XAY07120.1"/>
    </source>
</evidence>
<feature type="domain" description="Tubulin/FtsZ 2-layer sandwich" evidence="10">
    <location>
        <begin position="329"/>
        <end position="446"/>
    </location>
</feature>
<keyword evidence="5 7" id="KW-0132">Cell division</keyword>
<reference evidence="11" key="1">
    <citation type="submission" date="2022-12" db="EMBL/GenBank/DDBJ databases">
        <title>Paraconexibacter alkalitolerans sp. nov. and Baekduia alba sp. nov., isolated from soil and emended description of the genera Paraconexibacter (Chun et al., 2020) and Baekduia (An et al., 2020).</title>
        <authorList>
            <person name="Vieira S."/>
            <person name="Huber K.J."/>
            <person name="Geppert A."/>
            <person name="Wolf J."/>
            <person name="Neumann-Schaal M."/>
            <person name="Muesken M."/>
            <person name="Overmann J."/>
        </authorList>
    </citation>
    <scope>NUCLEOTIDE SEQUENCE</scope>
    <source>
        <strain evidence="11">AEG42_29</strain>
    </source>
</reference>
<dbReference type="InterPro" id="IPR020805">
    <property type="entry name" value="Cell_div_FtsZ_CS"/>
</dbReference>
<dbReference type="InterPro" id="IPR000158">
    <property type="entry name" value="Cell_div_FtsZ"/>
</dbReference>
<keyword evidence="5 7" id="KW-0131">Cell cycle</keyword>
<comment type="subcellular location">
    <subcellularLocation>
        <location evidence="5">Cytoplasm</location>
    </subcellularLocation>
    <text evidence="5">Assembles at midcell at the inner surface of the cytoplasmic membrane.</text>
</comment>
<feature type="domain" description="Tubulin/FtsZ GTPase" evidence="9">
    <location>
        <begin position="135"/>
        <end position="327"/>
    </location>
</feature>
<evidence type="ECO:0000259" key="10">
    <source>
        <dbReference type="SMART" id="SM00865"/>
    </source>
</evidence>
<feature type="region of interest" description="Disordered" evidence="8">
    <location>
        <begin position="443"/>
        <end position="494"/>
    </location>
</feature>
<dbReference type="PANTHER" id="PTHR30314">
    <property type="entry name" value="CELL DIVISION PROTEIN FTSZ-RELATED"/>
    <property type="match status" value="1"/>
</dbReference>
<feature type="binding site" evidence="5">
    <location>
        <position position="265"/>
    </location>
    <ligand>
        <name>GTP</name>
        <dbReference type="ChEBI" id="CHEBI:37565"/>
    </ligand>
</feature>
<evidence type="ECO:0000256" key="8">
    <source>
        <dbReference type="SAM" id="MobiDB-lite"/>
    </source>
</evidence>
<feature type="compositionally biased region" description="Low complexity" evidence="8">
    <location>
        <begin position="40"/>
        <end position="49"/>
    </location>
</feature>